<dbReference type="InterPro" id="IPR001245">
    <property type="entry name" value="Ser-Thr/Tyr_kinase_cat_dom"/>
</dbReference>
<feature type="compositionally biased region" description="Low complexity" evidence="7">
    <location>
        <begin position="847"/>
        <end position="865"/>
    </location>
</feature>
<dbReference type="OrthoDB" id="545952at2759"/>
<keyword evidence="8" id="KW-0472">Membrane</keyword>
<feature type="region of interest" description="Disordered" evidence="7">
    <location>
        <begin position="811"/>
        <end position="878"/>
    </location>
</feature>
<dbReference type="SUPFAM" id="SSF56112">
    <property type="entry name" value="Protein kinase-like (PK-like)"/>
    <property type="match status" value="1"/>
</dbReference>
<dbReference type="PANTHER" id="PTHR44329">
    <property type="entry name" value="SERINE/THREONINE-PROTEIN KINASE TNNI3K-RELATED"/>
    <property type="match status" value="1"/>
</dbReference>
<evidence type="ECO:0000256" key="3">
    <source>
        <dbReference type="ARBA" id="ARBA00022741"/>
    </source>
</evidence>
<dbReference type="InterPro" id="IPR017441">
    <property type="entry name" value="Protein_kinase_ATP_BS"/>
</dbReference>
<evidence type="ECO:0000256" key="6">
    <source>
        <dbReference type="PROSITE-ProRule" id="PRU10141"/>
    </source>
</evidence>
<feature type="compositionally biased region" description="Polar residues" evidence="7">
    <location>
        <begin position="866"/>
        <end position="877"/>
    </location>
</feature>
<dbReference type="GO" id="GO:0004674">
    <property type="term" value="F:protein serine/threonine kinase activity"/>
    <property type="evidence" value="ECO:0007669"/>
    <property type="project" value="UniProtKB-KW"/>
</dbReference>
<keyword evidence="11" id="KW-1185">Reference proteome</keyword>
<accession>A0A835Y9B2</accession>
<dbReference type="PANTHER" id="PTHR44329:SF214">
    <property type="entry name" value="PROTEIN KINASE DOMAIN-CONTAINING PROTEIN"/>
    <property type="match status" value="1"/>
</dbReference>
<feature type="binding site" evidence="6">
    <location>
        <position position="597"/>
    </location>
    <ligand>
        <name>ATP</name>
        <dbReference type="ChEBI" id="CHEBI:30616"/>
    </ligand>
</feature>
<dbReference type="InterPro" id="IPR000719">
    <property type="entry name" value="Prot_kinase_dom"/>
</dbReference>
<evidence type="ECO:0000256" key="4">
    <source>
        <dbReference type="ARBA" id="ARBA00022777"/>
    </source>
</evidence>
<dbReference type="PROSITE" id="PS00108">
    <property type="entry name" value="PROTEIN_KINASE_ST"/>
    <property type="match status" value="1"/>
</dbReference>
<evidence type="ECO:0000256" key="8">
    <source>
        <dbReference type="SAM" id="Phobius"/>
    </source>
</evidence>
<dbReference type="InterPro" id="IPR051681">
    <property type="entry name" value="Ser/Thr_Kinases-Pseudokinases"/>
</dbReference>
<evidence type="ECO:0000256" key="7">
    <source>
        <dbReference type="SAM" id="MobiDB-lite"/>
    </source>
</evidence>
<keyword evidence="8" id="KW-1133">Transmembrane helix</keyword>
<proteinExistence type="predicted"/>
<feature type="compositionally biased region" description="Polar residues" evidence="7">
    <location>
        <begin position="818"/>
        <end position="829"/>
    </location>
</feature>
<feature type="region of interest" description="Disordered" evidence="7">
    <location>
        <begin position="733"/>
        <end position="775"/>
    </location>
</feature>
<keyword evidence="1" id="KW-0723">Serine/threonine-protein kinase</keyword>
<feature type="region of interest" description="Disordered" evidence="7">
    <location>
        <begin position="390"/>
        <end position="469"/>
    </location>
</feature>
<comment type="caution">
    <text evidence="10">The sequence shown here is derived from an EMBL/GenBank/DDBJ whole genome shotgun (WGS) entry which is preliminary data.</text>
</comment>
<keyword evidence="4" id="KW-0418">Kinase</keyword>
<evidence type="ECO:0000256" key="5">
    <source>
        <dbReference type="ARBA" id="ARBA00022840"/>
    </source>
</evidence>
<dbReference type="EMBL" id="JAEHOE010000010">
    <property type="protein sequence ID" value="KAG2498423.1"/>
    <property type="molecule type" value="Genomic_DNA"/>
</dbReference>
<feature type="compositionally biased region" description="Low complexity" evidence="7">
    <location>
        <begin position="390"/>
        <end position="399"/>
    </location>
</feature>
<keyword evidence="2" id="KW-0808">Transferase</keyword>
<organism evidence="10 11">
    <name type="scientific">Edaphochlamys debaryana</name>
    <dbReference type="NCBI Taxonomy" id="47281"/>
    <lineage>
        <taxon>Eukaryota</taxon>
        <taxon>Viridiplantae</taxon>
        <taxon>Chlorophyta</taxon>
        <taxon>core chlorophytes</taxon>
        <taxon>Chlorophyceae</taxon>
        <taxon>CS clade</taxon>
        <taxon>Chlamydomonadales</taxon>
        <taxon>Chlamydomonadales incertae sedis</taxon>
        <taxon>Edaphochlamys</taxon>
    </lineage>
</organism>
<evidence type="ECO:0000259" key="9">
    <source>
        <dbReference type="PROSITE" id="PS50011"/>
    </source>
</evidence>
<keyword evidence="3 6" id="KW-0547">Nucleotide-binding</keyword>
<dbReference type="PROSITE" id="PS00107">
    <property type="entry name" value="PROTEIN_KINASE_ATP"/>
    <property type="match status" value="1"/>
</dbReference>
<dbReference type="Gene3D" id="3.30.200.20">
    <property type="entry name" value="Phosphorylase Kinase, domain 1"/>
    <property type="match status" value="1"/>
</dbReference>
<feature type="transmembrane region" description="Helical" evidence="8">
    <location>
        <begin position="328"/>
        <end position="352"/>
    </location>
</feature>
<dbReference type="Proteomes" id="UP000612055">
    <property type="component" value="Unassembled WGS sequence"/>
</dbReference>
<dbReference type="Gene3D" id="1.10.510.10">
    <property type="entry name" value="Transferase(Phosphotransferase) domain 1"/>
    <property type="match status" value="1"/>
</dbReference>
<feature type="domain" description="Protein kinase" evidence="9">
    <location>
        <begin position="920"/>
        <end position="1241"/>
    </location>
</feature>
<name>A0A835Y9B2_9CHLO</name>
<dbReference type="InterPro" id="IPR008271">
    <property type="entry name" value="Ser/Thr_kinase_AS"/>
</dbReference>
<gene>
    <name evidence="10" type="ORF">HYH03_003681</name>
</gene>
<evidence type="ECO:0000256" key="1">
    <source>
        <dbReference type="ARBA" id="ARBA00022527"/>
    </source>
</evidence>
<sequence>MGSSRRQWKRQTQRHASATPAGIAESLLLVAALTALYTSRADGATEPGLNSVPVATVDEFQRALQADSVDVIVLTANIDVQRTDWPVDAIHRNRSLLITSLLGQRRAMLDLNMVTGRLWLGRGVELRVRDVELRNPRVRTGNGLDILVSSPGATVVLQDTAVYAPACIPFDLAYSLLSRAPRPPELNDTRPQVLLKGRGDWCRATPGIQDCIPEQFLAVDMALGVPSENAPGIYSLGGYSLTLLNVSMVCLSTLSAACMATQGIDVCLLTQRLRLAANDTTWQRLLAFGAPSPRPPLAPPPSSPPAAAPLVAAAAASDADSHGVAPGVVAGIVVGCVVGSLVLASLLALVWYRRRRASRALPPGGAPPSVKVELAPLAGACAATAAASATSAEASRPAANGSAFRTEPGAPMAAATVTTSASKPGQLLDNGWPPALPSSPFLSTGPAPYAPSPLVNGTPGEAAPARAEEDGRRVVGAAVVHVPAVAAALNTGLQGTHSGSTLNVSTGPSGLAGGHALAGMAGAHAAGTGPSPGALHVAPLLQCTRSDEHASALGAALGPFGEVLVGCVSIDPRALLGGGSYGKVFRGTWQGRHVAVKVLQYGAELCNAVHNEVLLSQALRHPNVVAALHFVEIGEDGVVHEYACTAGTDAVEHDLYNDELEQRDTPTALCTAPDRHATMAPVIMPGTTVSTGLLSPCTERSAQLGSPALLPSPSALPSTIPAGVGIDSTLTGLGGTGGYSPELRRPQQLCSPERHGPGKGGAEPIPPPSGSLPNVAQTVSLSAGATATRLLAAPFSGDPLLARSLQGAASPRGYLSPVTPSRSHLQQRTGSERARTQPVRWVLSTDRASGAASPGPAPRASSSAAVNNRPNLDGSQSHVGEAAVHGAGAHHAPRHSRLAETAGVPAGVPTGLSAPPVPGPPQHVQSGAGTWQVECELRSPTVSADSNVVGPGTIADAVRQQTRAQGGPSEQSSGVHAHIGGSRIMGPGDVLWLAAHTHPAEGCSHGFLVMELCEGGSVDAWRRSWWREPGQVPDMGVLLALAKDIARGMAFIHEHGVCHGDLKLSNVLLAHAAPRSHAPSAAAARPVTGDLSQALHAERAALAAERSLSFVSQRGAPQRWQAKVCDLGLARVLGTDATHVSTRPHGTASHLAPEVWAEGHVSQQSDVYAFGITLWELVTGDRPWRGLSAGRILNAVMLRAARPPIPEWVPPAFASIIHAAWDQDPRRRPSFAELWEELEAASASSSDCAELATTAAADARAAAASLLSQAALIRVPPNAEHHE</sequence>
<dbReference type="InterPro" id="IPR011009">
    <property type="entry name" value="Kinase-like_dom_sf"/>
</dbReference>
<feature type="compositionally biased region" description="Polar residues" evidence="7">
    <location>
        <begin position="961"/>
        <end position="974"/>
    </location>
</feature>
<dbReference type="SMART" id="SM00220">
    <property type="entry name" value="S_TKc"/>
    <property type="match status" value="1"/>
</dbReference>
<keyword evidence="5 6" id="KW-0067">ATP-binding</keyword>
<reference evidence="10" key="1">
    <citation type="journal article" date="2020" name="bioRxiv">
        <title>Comparative genomics of Chlamydomonas.</title>
        <authorList>
            <person name="Craig R.J."/>
            <person name="Hasan A.R."/>
            <person name="Ness R.W."/>
            <person name="Keightley P.D."/>
        </authorList>
    </citation>
    <scope>NUCLEOTIDE SEQUENCE</scope>
    <source>
        <strain evidence="10">CCAP 11/70</strain>
    </source>
</reference>
<evidence type="ECO:0000256" key="2">
    <source>
        <dbReference type="ARBA" id="ARBA00022679"/>
    </source>
</evidence>
<dbReference type="PROSITE" id="PS50011">
    <property type="entry name" value="PROTEIN_KINASE_DOM"/>
    <property type="match status" value="1"/>
</dbReference>
<keyword evidence="8" id="KW-0812">Transmembrane</keyword>
<dbReference type="Pfam" id="PF07714">
    <property type="entry name" value="PK_Tyr_Ser-Thr"/>
    <property type="match status" value="2"/>
</dbReference>
<protein>
    <recommendedName>
        <fullName evidence="9">Protein kinase domain-containing protein</fullName>
    </recommendedName>
</protein>
<dbReference type="GO" id="GO:0005524">
    <property type="term" value="F:ATP binding"/>
    <property type="evidence" value="ECO:0007669"/>
    <property type="project" value="UniProtKB-UniRule"/>
</dbReference>
<evidence type="ECO:0000313" key="11">
    <source>
        <dbReference type="Proteomes" id="UP000612055"/>
    </source>
</evidence>
<evidence type="ECO:0000313" key="10">
    <source>
        <dbReference type="EMBL" id="KAG2498423.1"/>
    </source>
</evidence>
<feature type="region of interest" description="Disordered" evidence="7">
    <location>
        <begin position="961"/>
        <end position="980"/>
    </location>
</feature>